<dbReference type="AlphaFoldDB" id="G0GA80"/>
<protein>
    <submittedName>
        <fullName evidence="8">ABC-type transporter, integral membrane subunit</fullName>
    </submittedName>
</protein>
<evidence type="ECO:0000313" key="9">
    <source>
        <dbReference type="Proteomes" id="UP000007254"/>
    </source>
</evidence>
<dbReference type="Pfam" id="PF00950">
    <property type="entry name" value="ABC-3"/>
    <property type="match status" value="1"/>
</dbReference>
<evidence type="ECO:0000313" key="8">
    <source>
        <dbReference type="EMBL" id="AEJ60916.1"/>
    </source>
</evidence>
<dbReference type="GO" id="GO:0055085">
    <property type="term" value="P:transmembrane transport"/>
    <property type="evidence" value="ECO:0007669"/>
    <property type="project" value="InterPro"/>
</dbReference>
<dbReference type="STRING" id="869211.Spith_0636"/>
<sequence length="273" mass="28845">MIDLLSLGFVQRAFLTGLALSLPASLLGMFLILRRFSMVGDGLAHVSFATVALGLLVGTQPFLLSLPLVIAASLLLLFLVERRGAYGDAAVGMISGAAVALGVVLASVAGGFNVDLFAYLFGSILTVTWGEVWTSLLWAGVVVAGIVVWYRPLFMVTYDPEFAQVQGLRVRRYERALMVATAVTVVLGIRLVGVLLISSLIVFPASCAFLLRKGFAVTLTVTALVGVAGVVIGMTASLAWNLPTGPAIVLAYALVFLLLALIPLLHRAVRSRS</sequence>
<keyword evidence="6" id="KW-0813">Transport</keyword>
<name>G0GA80_WINT7</name>
<feature type="transmembrane region" description="Helical" evidence="7">
    <location>
        <begin position="62"/>
        <end position="80"/>
    </location>
</feature>
<keyword evidence="9" id="KW-1185">Reference proteome</keyword>
<keyword evidence="4 7" id="KW-1133">Transmembrane helix</keyword>
<feature type="transmembrane region" description="Helical" evidence="7">
    <location>
        <begin position="12"/>
        <end position="32"/>
    </location>
</feature>
<keyword evidence="5 7" id="KW-0472">Membrane</keyword>
<dbReference type="EMBL" id="CP002903">
    <property type="protein sequence ID" value="AEJ60916.1"/>
    <property type="molecule type" value="Genomic_DNA"/>
</dbReference>
<feature type="transmembrane region" description="Helical" evidence="7">
    <location>
        <begin position="92"/>
        <end position="112"/>
    </location>
</feature>
<evidence type="ECO:0000256" key="2">
    <source>
        <dbReference type="ARBA" id="ARBA00008034"/>
    </source>
</evidence>
<evidence type="ECO:0000256" key="5">
    <source>
        <dbReference type="ARBA" id="ARBA00023136"/>
    </source>
</evidence>
<evidence type="ECO:0000256" key="4">
    <source>
        <dbReference type="ARBA" id="ARBA00022989"/>
    </source>
</evidence>
<dbReference type="Proteomes" id="UP000007254">
    <property type="component" value="Chromosome"/>
</dbReference>
<feature type="transmembrane region" description="Helical" evidence="7">
    <location>
        <begin position="132"/>
        <end position="150"/>
    </location>
</feature>
<evidence type="ECO:0000256" key="6">
    <source>
        <dbReference type="RuleBase" id="RU003943"/>
    </source>
</evidence>
<evidence type="ECO:0000256" key="3">
    <source>
        <dbReference type="ARBA" id="ARBA00022692"/>
    </source>
</evidence>
<reference evidence="8 9" key="1">
    <citation type="submission" date="2011-06" db="EMBL/GenBank/DDBJ databases">
        <title>The complete genome of Spirochaeta thermophila DSM 6578.</title>
        <authorList>
            <consortium name="US DOE Joint Genome Institute (JGI-PGF)"/>
            <person name="Lucas S."/>
            <person name="Lapidus A."/>
            <person name="Bruce D."/>
            <person name="Goodwin L."/>
            <person name="Pitluck S."/>
            <person name="Peters L."/>
            <person name="Kyrpides N."/>
            <person name="Mavromatis K."/>
            <person name="Ivanova N."/>
            <person name="Mikailova N."/>
            <person name="Pagani I."/>
            <person name="Chertkov O."/>
            <person name="Detter J.C."/>
            <person name="Tapia R."/>
            <person name="Han C."/>
            <person name="Land M."/>
            <person name="Hauser L."/>
            <person name="Markowitz V."/>
            <person name="Cheng J.-F."/>
            <person name="Hugenholtz P."/>
            <person name="Woyke T."/>
            <person name="Wu D."/>
            <person name="Spring S."/>
            <person name="Merkhoffer B."/>
            <person name="Schneider S."/>
            <person name="Klenk H.-P."/>
            <person name="Eisen J.A."/>
        </authorList>
    </citation>
    <scope>NUCLEOTIDE SEQUENCE [LARGE SCALE GENOMIC DNA]</scope>
    <source>
        <strain evidence="9">ATCC 700085 / DSM 6578 / Z-1203</strain>
    </source>
</reference>
<feature type="transmembrane region" description="Helical" evidence="7">
    <location>
        <begin position="247"/>
        <end position="266"/>
    </location>
</feature>
<dbReference type="PANTHER" id="PTHR30477:SF0">
    <property type="entry name" value="METAL TRANSPORT SYSTEM MEMBRANE PROTEIN TM_0125-RELATED"/>
    <property type="match status" value="1"/>
</dbReference>
<comment type="similarity">
    <text evidence="2 6">Belongs to the ABC-3 integral membrane protein family.</text>
</comment>
<comment type="subcellular location">
    <subcellularLocation>
        <location evidence="6">Cell membrane</location>
        <topology evidence="6">Multi-pass membrane protein</topology>
    </subcellularLocation>
    <subcellularLocation>
        <location evidence="1">Membrane</location>
        <topology evidence="1">Multi-pass membrane protein</topology>
    </subcellularLocation>
</comment>
<gene>
    <name evidence="8" type="ordered locus">Spith_0636</name>
</gene>
<evidence type="ECO:0000256" key="1">
    <source>
        <dbReference type="ARBA" id="ARBA00004141"/>
    </source>
</evidence>
<evidence type="ECO:0000256" key="7">
    <source>
        <dbReference type="SAM" id="Phobius"/>
    </source>
</evidence>
<dbReference type="SUPFAM" id="SSF81345">
    <property type="entry name" value="ABC transporter involved in vitamin B12 uptake, BtuC"/>
    <property type="match status" value="1"/>
</dbReference>
<keyword evidence="3 6" id="KW-0812">Transmembrane</keyword>
<feature type="transmembrane region" description="Helical" evidence="7">
    <location>
        <begin position="215"/>
        <end position="240"/>
    </location>
</feature>
<dbReference type="PANTHER" id="PTHR30477">
    <property type="entry name" value="ABC-TRANSPORTER METAL-BINDING PROTEIN"/>
    <property type="match status" value="1"/>
</dbReference>
<dbReference type="OrthoDB" id="9798540at2"/>
<feature type="transmembrane region" description="Helical" evidence="7">
    <location>
        <begin position="176"/>
        <end position="203"/>
    </location>
</feature>
<dbReference type="RefSeq" id="WP_014624296.1">
    <property type="nucleotide sequence ID" value="NC_017583.1"/>
</dbReference>
<dbReference type="GO" id="GO:0010043">
    <property type="term" value="P:response to zinc ion"/>
    <property type="evidence" value="ECO:0007669"/>
    <property type="project" value="TreeGrafter"/>
</dbReference>
<dbReference type="Gene3D" id="1.10.3470.10">
    <property type="entry name" value="ABC transporter involved in vitamin B12 uptake, BtuC"/>
    <property type="match status" value="1"/>
</dbReference>
<organism evidence="8 9">
    <name type="scientific">Winmispira thermophila (strain ATCC 700085 / DSM 6578 / Z-1203)</name>
    <name type="common">Spirochaeta thermophila</name>
    <dbReference type="NCBI Taxonomy" id="869211"/>
    <lineage>
        <taxon>Bacteria</taxon>
        <taxon>Pseudomonadati</taxon>
        <taxon>Spirochaetota</taxon>
        <taxon>Spirochaetia</taxon>
        <taxon>Winmispirales</taxon>
        <taxon>Winmispiraceae</taxon>
        <taxon>Winmispira</taxon>
    </lineage>
</organism>
<dbReference type="KEGG" id="stq:Spith_0636"/>
<accession>G0GA80</accession>
<dbReference type="GO" id="GO:0043190">
    <property type="term" value="C:ATP-binding cassette (ABC) transporter complex"/>
    <property type="evidence" value="ECO:0007669"/>
    <property type="project" value="InterPro"/>
</dbReference>
<dbReference type="InterPro" id="IPR037294">
    <property type="entry name" value="ABC_BtuC-like"/>
</dbReference>
<proteinExistence type="inferred from homology"/>
<dbReference type="HOGENOM" id="CLU_028808_3_1_12"/>
<dbReference type="InterPro" id="IPR001626">
    <property type="entry name" value="ABC_TroCD"/>
</dbReference>